<name>A0ACC1B789_9ROSI</name>
<sequence length="79" mass="9055">MEETDDSNANKKCTTKTRSFRGTTNPHKHQYQHQLIQYSNHFGFWNQKPVQPKILPCSASFTFAYTFTPSSNSTSPSKP</sequence>
<protein>
    <submittedName>
        <fullName evidence="1">Uncharacterized protein</fullName>
    </submittedName>
</protein>
<keyword evidence="2" id="KW-1185">Reference proteome</keyword>
<gene>
    <name evidence="1" type="ORF">Patl1_16777</name>
</gene>
<evidence type="ECO:0000313" key="1">
    <source>
        <dbReference type="EMBL" id="KAJ0094758.1"/>
    </source>
</evidence>
<dbReference type="Proteomes" id="UP001164250">
    <property type="component" value="Chromosome 6"/>
</dbReference>
<reference evidence="2" key="1">
    <citation type="journal article" date="2023" name="G3 (Bethesda)">
        <title>Genome assembly and association tests identify interacting loci associated with vigor, precocity, and sex in interspecific pistachio rootstocks.</title>
        <authorList>
            <person name="Palmer W."/>
            <person name="Jacygrad E."/>
            <person name="Sagayaradj S."/>
            <person name="Cavanaugh K."/>
            <person name="Han R."/>
            <person name="Bertier L."/>
            <person name="Beede B."/>
            <person name="Kafkas S."/>
            <person name="Golino D."/>
            <person name="Preece J."/>
            <person name="Michelmore R."/>
        </authorList>
    </citation>
    <scope>NUCLEOTIDE SEQUENCE [LARGE SCALE GENOMIC DNA]</scope>
</reference>
<evidence type="ECO:0000313" key="2">
    <source>
        <dbReference type="Proteomes" id="UP001164250"/>
    </source>
</evidence>
<comment type="caution">
    <text evidence="1">The sequence shown here is derived from an EMBL/GenBank/DDBJ whole genome shotgun (WGS) entry which is preliminary data.</text>
</comment>
<accession>A0ACC1B789</accession>
<organism evidence="1 2">
    <name type="scientific">Pistacia atlantica</name>
    <dbReference type="NCBI Taxonomy" id="434234"/>
    <lineage>
        <taxon>Eukaryota</taxon>
        <taxon>Viridiplantae</taxon>
        <taxon>Streptophyta</taxon>
        <taxon>Embryophyta</taxon>
        <taxon>Tracheophyta</taxon>
        <taxon>Spermatophyta</taxon>
        <taxon>Magnoliopsida</taxon>
        <taxon>eudicotyledons</taxon>
        <taxon>Gunneridae</taxon>
        <taxon>Pentapetalae</taxon>
        <taxon>rosids</taxon>
        <taxon>malvids</taxon>
        <taxon>Sapindales</taxon>
        <taxon>Anacardiaceae</taxon>
        <taxon>Pistacia</taxon>
    </lineage>
</organism>
<proteinExistence type="predicted"/>
<dbReference type="EMBL" id="CM047902">
    <property type="protein sequence ID" value="KAJ0094758.1"/>
    <property type="molecule type" value="Genomic_DNA"/>
</dbReference>